<dbReference type="EMBL" id="HBIJ01007243">
    <property type="protein sequence ID" value="CAE0364361.1"/>
    <property type="molecule type" value="Transcribed_RNA"/>
</dbReference>
<gene>
    <name evidence="2" type="ORF">ALAG00032_LOCUS5102</name>
</gene>
<feature type="compositionally biased region" description="Basic residues" evidence="1">
    <location>
        <begin position="248"/>
        <end position="260"/>
    </location>
</feature>
<evidence type="ECO:0000313" key="2">
    <source>
        <dbReference type="EMBL" id="CAE0364361.1"/>
    </source>
</evidence>
<name>A0A7S3JW75_9STRA</name>
<protein>
    <recommendedName>
        <fullName evidence="3">Glycosyl transferase CAP10 domain-containing protein</fullName>
    </recommendedName>
</protein>
<reference evidence="2" key="1">
    <citation type="submission" date="2021-01" db="EMBL/GenBank/DDBJ databases">
        <authorList>
            <person name="Corre E."/>
            <person name="Pelletier E."/>
            <person name="Niang G."/>
            <person name="Scheremetjew M."/>
            <person name="Finn R."/>
            <person name="Kale V."/>
            <person name="Holt S."/>
            <person name="Cochrane G."/>
            <person name="Meng A."/>
            <person name="Brown T."/>
            <person name="Cohen L."/>
        </authorList>
    </citation>
    <scope>NUCLEOTIDE SEQUENCE</scope>
    <source>
        <strain evidence="2">CCMP1510</strain>
    </source>
</reference>
<organism evidence="2">
    <name type="scientific">Aureoumbra lagunensis</name>
    <dbReference type="NCBI Taxonomy" id="44058"/>
    <lineage>
        <taxon>Eukaryota</taxon>
        <taxon>Sar</taxon>
        <taxon>Stramenopiles</taxon>
        <taxon>Ochrophyta</taxon>
        <taxon>Pelagophyceae</taxon>
        <taxon>Pelagomonadales</taxon>
        <taxon>Aureoumbra</taxon>
    </lineage>
</organism>
<proteinExistence type="predicted"/>
<sequence>MPPTNNMLKAYAQLDKNPWIFTDAYVSHESFVKYQFLLNMPGQAGGSYSRNLNYLWSLGSIVFIWDAHYTEWYYPALRHGLTHLVVDESNAAKTVRMLKANASLASDLRWHARRIYDTFIAPHALADYMRFVLGAFRNKFPKLTETLNDKAKVNAILKRYKCGTSQFPLAEITRGSGHGKTHKLKLQPIPQDDPDLSACASSVEVIKKLSSRRRLNQEKSQVRHHPELSYHAPFCYVTPHEDNGDKEKKRKRRHRRAFLL</sequence>
<evidence type="ECO:0000256" key="1">
    <source>
        <dbReference type="SAM" id="MobiDB-lite"/>
    </source>
</evidence>
<feature type="region of interest" description="Disordered" evidence="1">
    <location>
        <begin position="239"/>
        <end position="260"/>
    </location>
</feature>
<dbReference type="AlphaFoldDB" id="A0A7S3JW75"/>
<accession>A0A7S3JW75</accession>
<evidence type="ECO:0008006" key="3">
    <source>
        <dbReference type="Google" id="ProtNLM"/>
    </source>
</evidence>